<sequence>MMLPLVQGWGSTDGFFIFIFIFFIFAFLFNLSIYRSFFFLPFLFFYMEVLLRLSLPFTKKTFRRRPFLLTIFSSYPEVRGPKKMRKGKKERRWGKRKENE</sequence>
<dbReference type="Proteomes" id="UP000245626">
    <property type="component" value="Unassembled WGS sequence"/>
</dbReference>
<evidence type="ECO:0000313" key="1">
    <source>
        <dbReference type="EMBL" id="PWN48271.1"/>
    </source>
</evidence>
<proteinExistence type="predicted"/>
<protein>
    <submittedName>
        <fullName evidence="1">Uncharacterized protein</fullName>
    </submittedName>
</protein>
<accession>A0ACD0NR21</accession>
<organism evidence="1 2">
    <name type="scientific">Violaceomyces palustris</name>
    <dbReference type="NCBI Taxonomy" id="1673888"/>
    <lineage>
        <taxon>Eukaryota</taxon>
        <taxon>Fungi</taxon>
        <taxon>Dikarya</taxon>
        <taxon>Basidiomycota</taxon>
        <taxon>Ustilaginomycotina</taxon>
        <taxon>Ustilaginomycetes</taxon>
        <taxon>Violaceomycetales</taxon>
        <taxon>Violaceomycetaceae</taxon>
        <taxon>Violaceomyces</taxon>
    </lineage>
</organism>
<dbReference type="EMBL" id="KZ820237">
    <property type="protein sequence ID" value="PWN48271.1"/>
    <property type="molecule type" value="Genomic_DNA"/>
</dbReference>
<reference evidence="1 2" key="1">
    <citation type="journal article" date="2018" name="Mol. Biol. Evol.">
        <title>Broad Genomic Sampling Reveals a Smut Pathogenic Ancestry of the Fungal Clade Ustilaginomycotina.</title>
        <authorList>
            <person name="Kijpornyongpan T."/>
            <person name="Mondo S.J."/>
            <person name="Barry K."/>
            <person name="Sandor L."/>
            <person name="Lee J."/>
            <person name="Lipzen A."/>
            <person name="Pangilinan J."/>
            <person name="LaButti K."/>
            <person name="Hainaut M."/>
            <person name="Henrissat B."/>
            <person name="Grigoriev I.V."/>
            <person name="Spatafora J.W."/>
            <person name="Aime M.C."/>
        </authorList>
    </citation>
    <scope>NUCLEOTIDE SEQUENCE [LARGE SCALE GENOMIC DNA]</scope>
    <source>
        <strain evidence="1 2">SA 807</strain>
    </source>
</reference>
<gene>
    <name evidence="1" type="ORF">IE53DRAFT_204967</name>
</gene>
<keyword evidence="2" id="KW-1185">Reference proteome</keyword>
<evidence type="ECO:0000313" key="2">
    <source>
        <dbReference type="Proteomes" id="UP000245626"/>
    </source>
</evidence>
<name>A0ACD0NR21_9BASI</name>